<keyword evidence="8" id="KW-0282">Flagellum</keyword>
<keyword evidence="3 4" id="KW-0975">Bacterial flagellum</keyword>
<feature type="domain" description="Flagellar hook protein FlgE/F/G-like D1" evidence="7">
    <location>
        <begin position="89"/>
        <end position="153"/>
    </location>
</feature>
<reference evidence="8 9" key="1">
    <citation type="submission" date="2016-10" db="EMBL/GenBank/DDBJ databases">
        <authorList>
            <person name="de Groot N.N."/>
        </authorList>
    </citation>
    <scope>NUCLEOTIDE SEQUENCE [LARGE SCALE GENOMIC DNA]</scope>
    <source>
        <strain evidence="8 9">IPL20</strain>
    </source>
</reference>
<protein>
    <recommendedName>
        <fullName evidence="4">Flagellar basal-body rod protein FlgF</fullName>
    </recommendedName>
</protein>
<proteinExistence type="inferred from homology"/>
<keyword evidence="9" id="KW-1185">Reference proteome</keyword>
<evidence type="ECO:0000313" key="8">
    <source>
        <dbReference type="EMBL" id="SFV30799.1"/>
    </source>
</evidence>
<dbReference type="GO" id="GO:0030694">
    <property type="term" value="C:bacterial-type flagellum basal body, rod"/>
    <property type="evidence" value="ECO:0007669"/>
    <property type="project" value="UniProtKB-UniRule"/>
</dbReference>
<name>A0A1I7N834_9HYPH</name>
<dbReference type="Pfam" id="PF00460">
    <property type="entry name" value="Flg_bb_rod"/>
    <property type="match status" value="1"/>
</dbReference>
<dbReference type="STRING" id="429728.SAMN05216456_1134"/>
<dbReference type="PANTHER" id="PTHR30435">
    <property type="entry name" value="FLAGELLAR PROTEIN"/>
    <property type="match status" value="1"/>
</dbReference>
<dbReference type="InterPro" id="IPR020013">
    <property type="entry name" value="Flagellar_FlgE/F/G"/>
</dbReference>
<dbReference type="GO" id="GO:0071978">
    <property type="term" value="P:bacterial-type flagellum-dependent swarming motility"/>
    <property type="evidence" value="ECO:0007669"/>
    <property type="project" value="TreeGrafter"/>
</dbReference>
<dbReference type="InterPro" id="IPR010930">
    <property type="entry name" value="Flg_bb/hook_C_dom"/>
</dbReference>
<feature type="domain" description="Flagellar basal-body/hook protein C-terminal" evidence="6">
    <location>
        <begin position="196"/>
        <end position="238"/>
    </location>
</feature>
<dbReference type="PROSITE" id="PS00588">
    <property type="entry name" value="FLAGELLA_BB_ROD"/>
    <property type="match status" value="1"/>
</dbReference>
<dbReference type="InterPro" id="IPR019776">
    <property type="entry name" value="Flagellar_basal_body_rod_CS"/>
</dbReference>
<evidence type="ECO:0000313" key="9">
    <source>
        <dbReference type="Proteomes" id="UP000199074"/>
    </source>
</evidence>
<dbReference type="Pfam" id="PF06429">
    <property type="entry name" value="Flg_bbr_C"/>
    <property type="match status" value="1"/>
</dbReference>
<gene>
    <name evidence="8" type="ORF">SAMN05216456_1134</name>
</gene>
<feature type="domain" description="Flagellar basal body rod protein N-terminal" evidence="5">
    <location>
        <begin position="8"/>
        <end position="36"/>
    </location>
</feature>
<comment type="similarity">
    <text evidence="2 4">Belongs to the flagella basal body rod proteins family.</text>
</comment>
<evidence type="ECO:0000256" key="1">
    <source>
        <dbReference type="ARBA" id="ARBA00004117"/>
    </source>
</evidence>
<keyword evidence="8" id="KW-0969">Cilium</keyword>
<accession>A0A1I7N834</accession>
<evidence type="ECO:0000256" key="4">
    <source>
        <dbReference type="RuleBase" id="RU362116"/>
    </source>
</evidence>
<dbReference type="EMBL" id="FPCK01000001">
    <property type="protein sequence ID" value="SFV30799.1"/>
    <property type="molecule type" value="Genomic_DNA"/>
</dbReference>
<dbReference type="PANTHER" id="PTHR30435:SF19">
    <property type="entry name" value="FLAGELLAR BASAL-BODY ROD PROTEIN FLGG"/>
    <property type="match status" value="1"/>
</dbReference>
<evidence type="ECO:0000259" key="6">
    <source>
        <dbReference type="Pfam" id="PF06429"/>
    </source>
</evidence>
<dbReference type="InterPro" id="IPR037925">
    <property type="entry name" value="FlgE/F/G-like"/>
</dbReference>
<evidence type="ECO:0000259" key="5">
    <source>
        <dbReference type="Pfam" id="PF00460"/>
    </source>
</evidence>
<comment type="subcellular location">
    <subcellularLocation>
        <location evidence="1 4">Bacterial flagellum basal body</location>
    </subcellularLocation>
</comment>
<dbReference type="NCBIfam" id="TIGR03506">
    <property type="entry name" value="FlgEFG_subfam"/>
    <property type="match status" value="1"/>
</dbReference>
<keyword evidence="8" id="KW-0966">Cell projection</keyword>
<dbReference type="InterPro" id="IPR053967">
    <property type="entry name" value="LlgE_F_G-like_D1"/>
</dbReference>
<dbReference type="AlphaFoldDB" id="A0A1I7N834"/>
<evidence type="ECO:0000256" key="3">
    <source>
        <dbReference type="ARBA" id="ARBA00023143"/>
    </source>
</evidence>
<evidence type="ECO:0000259" key="7">
    <source>
        <dbReference type="Pfam" id="PF22692"/>
    </source>
</evidence>
<dbReference type="NCBIfam" id="TIGR02490">
    <property type="entry name" value="flgF"/>
    <property type="match status" value="1"/>
</dbReference>
<dbReference type="Pfam" id="PF22692">
    <property type="entry name" value="LlgE_F_G_D1"/>
    <property type="match status" value="1"/>
</dbReference>
<comment type="subunit">
    <text evidence="4">The basal body constitutes a major portion of the flagellar organelle and consists of five rings (E,L,P,S, and M) mounted on a central rod. The rod consists of about 26 subunits of FlgG in the distal portion, and FlgB, FlgC and FlgF are thought to build up the proximal portion of the rod with about 6 subunits each.</text>
</comment>
<dbReference type="InterPro" id="IPR001444">
    <property type="entry name" value="Flag_bb_rod_N"/>
</dbReference>
<dbReference type="InterPro" id="IPR012836">
    <property type="entry name" value="FlgF"/>
</dbReference>
<organism evidence="8 9">
    <name type="scientific">Devosia crocina</name>
    <dbReference type="NCBI Taxonomy" id="429728"/>
    <lineage>
        <taxon>Bacteria</taxon>
        <taxon>Pseudomonadati</taxon>
        <taxon>Pseudomonadota</taxon>
        <taxon>Alphaproteobacteria</taxon>
        <taxon>Hyphomicrobiales</taxon>
        <taxon>Devosiaceae</taxon>
        <taxon>Devosia</taxon>
    </lineage>
</organism>
<evidence type="ECO:0000256" key="2">
    <source>
        <dbReference type="ARBA" id="ARBA00009677"/>
    </source>
</evidence>
<sequence length="246" mass="26496">MIENAQLIGLSRQMALQRQMDMVANNIANINTTGFKAEQLLFEEYKMPVASHGDFSGEDRALSYVQDWASVQDFTDGAMVQTDAPLDVAIAGEGFFVVQTAGGERWTRAGAFQLNNEGTLVDLSGNPVLGEGGPIQFGPEETDIRISADGAISSNEGAKGRLRVVEFAEPQALVREGNNLFSGGTPAPATNSRVLQGFTERSNVSGVAEMAEMIRVTRAYESIASLGQKQDDMRRDAIKRLGSMNA</sequence>
<dbReference type="Proteomes" id="UP000199074">
    <property type="component" value="Unassembled WGS sequence"/>
</dbReference>
<dbReference type="SUPFAM" id="SSF117143">
    <property type="entry name" value="Flagellar hook protein flgE"/>
    <property type="match status" value="1"/>
</dbReference>